<comment type="caution">
    <text evidence="3">The sequence shown here is derived from an EMBL/GenBank/DDBJ whole genome shotgun (WGS) entry which is preliminary data.</text>
</comment>
<keyword evidence="4" id="KW-1185">Reference proteome</keyword>
<evidence type="ECO:0000313" key="3">
    <source>
        <dbReference type="EMBL" id="KAF7504874.1"/>
    </source>
</evidence>
<evidence type="ECO:0000313" key="4">
    <source>
        <dbReference type="Proteomes" id="UP000606974"/>
    </source>
</evidence>
<accession>A0A8H7ACB5</accession>
<feature type="compositionally biased region" description="Basic and acidic residues" evidence="1">
    <location>
        <begin position="226"/>
        <end position="245"/>
    </location>
</feature>
<reference evidence="3" key="1">
    <citation type="submission" date="2020-02" db="EMBL/GenBank/DDBJ databases">
        <authorList>
            <person name="Palmer J.M."/>
        </authorList>
    </citation>
    <scope>NUCLEOTIDE SEQUENCE</scope>
    <source>
        <strain evidence="3">EPUS1.4</strain>
        <tissue evidence="3">Thallus</tissue>
    </source>
</reference>
<dbReference type="OrthoDB" id="6508832at2759"/>
<proteinExistence type="predicted"/>
<gene>
    <name evidence="3" type="ORF">GJ744_001672</name>
</gene>
<evidence type="ECO:0000256" key="1">
    <source>
        <dbReference type="SAM" id="MobiDB-lite"/>
    </source>
</evidence>
<dbReference type="AlphaFoldDB" id="A0A8H7ACB5"/>
<organism evidence="3 4">
    <name type="scientific">Endocarpon pusillum</name>
    <dbReference type="NCBI Taxonomy" id="364733"/>
    <lineage>
        <taxon>Eukaryota</taxon>
        <taxon>Fungi</taxon>
        <taxon>Dikarya</taxon>
        <taxon>Ascomycota</taxon>
        <taxon>Pezizomycotina</taxon>
        <taxon>Eurotiomycetes</taxon>
        <taxon>Chaetothyriomycetidae</taxon>
        <taxon>Verrucariales</taxon>
        <taxon>Verrucariaceae</taxon>
        <taxon>Endocarpon</taxon>
    </lineage>
</organism>
<feature type="region of interest" description="Disordered" evidence="1">
    <location>
        <begin position="226"/>
        <end position="248"/>
    </location>
</feature>
<name>A0A8H7ACB5_9EURO</name>
<dbReference type="Pfam" id="PF05347">
    <property type="entry name" value="Complex1_LYR"/>
    <property type="match status" value="1"/>
</dbReference>
<protein>
    <recommendedName>
        <fullName evidence="2">Complex 1 LYR protein domain-containing protein</fullName>
    </recommendedName>
</protein>
<dbReference type="Proteomes" id="UP000606974">
    <property type="component" value="Unassembled WGS sequence"/>
</dbReference>
<evidence type="ECO:0000259" key="2">
    <source>
        <dbReference type="Pfam" id="PF05347"/>
    </source>
</evidence>
<dbReference type="InterPro" id="IPR008011">
    <property type="entry name" value="Complex1_LYR_dom"/>
</dbReference>
<sequence length="309" mass="34754">MPQPLVPHQSGTHRLACLSLYKALLKHSLTVSTTQSKGLRSLIRRRFKTDRLLQSPSQIANGLNTGNEVLKLLCASAQGESSSIARLSELIESTLELSGITEAYRHSLRLIKDPPSSRRAPKANNLPLSANKTLQSRRPDSIPIFERPLPLSQIRGGKRRVPKFVAVQGVPFLLYSKPQPQSLGRLLRQKIAWQSKKWDQRTKLTEETIPLGVCEDAWDALVASQEKVEGHSNRTSVPEDREHGISADSTSWNSAHQFEAISVGEKIRSFERRNLERGRRLFEILKQERVLVANEKEKKGSHQVQSTDI</sequence>
<feature type="domain" description="Complex 1 LYR protein" evidence="2">
    <location>
        <begin position="16"/>
        <end position="71"/>
    </location>
</feature>
<dbReference type="EMBL" id="JAACFV010000125">
    <property type="protein sequence ID" value="KAF7504874.1"/>
    <property type="molecule type" value="Genomic_DNA"/>
</dbReference>